<dbReference type="Proteomes" id="UP001150238">
    <property type="component" value="Unassembled WGS sequence"/>
</dbReference>
<dbReference type="InterPro" id="IPR032466">
    <property type="entry name" value="Metal_Hydrolase"/>
</dbReference>
<proteinExistence type="predicted"/>
<organism evidence="2 3">
    <name type="scientific">Lentinula lateritia</name>
    <dbReference type="NCBI Taxonomy" id="40482"/>
    <lineage>
        <taxon>Eukaryota</taxon>
        <taxon>Fungi</taxon>
        <taxon>Dikarya</taxon>
        <taxon>Basidiomycota</taxon>
        <taxon>Agaricomycotina</taxon>
        <taxon>Agaricomycetes</taxon>
        <taxon>Agaricomycetidae</taxon>
        <taxon>Agaricales</taxon>
        <taxon>Marasmiineae</taxon>
        <taxon>Omphalotaceae</taxon>
        <taxon>Lentinula</taxon>
    </lineage>
</organism>
<accession>A0A9W9AV80</accession>
<comment type="caution">
    <text evidence="2">The sequence shown here is derived from an EMBL/GenBank/DDBJ whole genome shotgun (WGS) entry which is preliminary data.</text>
</comment>
<gene>
    <name evidence="2" type="ORF">C8J55DRAFT_277625</name>
</gene>
<evidence type="ECO:0000256" key="1">
    <source>
        <dbReference type="SAM" id="SignalP"/>
    </source>
</evidence>
<dbReference type="PANTHER" id="PTHR32027:SF0">
    <property type="entry name" value="CYTOSINE DEAMINASE"/>
    <property type="match status" value="1"/>
</dbReference>
<evidence type="ECO:0000313" key="2">
    <source>
        <dbReference type="EMBL" id="KAJ4491345.1"/>
    </source>
</evidence>
<dbReference type="GO" id="GO:0016814">
    <property type="term" value="F:hydrolase activity, acting on carbon-nitrogen (but not peptide) bonds, in cyclic amidines"/>
    <property type="evidence" value="ECO:0007669"/>
    <property type="project" value="TreeGrafter"/>
</dbReference>
<reference evidence="2" key="1">
    <citation type="submission" date="2022-08" db="EMBL/GenBank/DDBJ databases">
        <authorList>
            <consortium name="DOE Joint Genome Institute"/>
            <person name="Min B."/>
            <person name="Riley R."/>
            <person name="Sierra-Patev S."/>
            <person name="Naranjo-Ortiz M."/>
            <person name="Looney B."/>
            <person name="Konkel Z."/>
            <person name="Slot J.C."/>
            <person name="Sakamoto Y."/>
            <person name="Steenwyk J.L."/>
            <person name="Rokas A."/>
            <person name="Carro J."/>
            <person name="Camarero S."/>
            <person name="Ferreira P."/>
            <person name="Molpeceres G."/>
            <person name="Ruiz-Duenas F.J."/>
            <person name="Serrano A."/>
            <person name="Henrissat B."/>
            <person name="Drula E."/>
            <person name="Hughes K.W."/>
            <person name="Mata J.L."/>
            <person name="Ishikawa N.K."/>
            <person name="Vargas-Isla R."/>
            <person name="Ushijima S."/>
            <person name="Smith C.A."/>
            <person name="Ahrendt S."/>
            <person name="Andreopoulos W."/>
            <person name="He G."/>
            <person name="Labutti K."/>
            <person name="Lipzen A."/>
            <person name="Ng V."/>
            <person name="Sandor L."/>
            <person name="Barry K."/>
            <person name="Martinez A.T."/>
            <person name="Xiao Y."/>
            <person name="Gibbons J.G."/>
            <person name="Terashima K."/>
            <person name="Hibbett D.S."/>
            <person name="Grigoriev I.V."/>
        </authorList>
    </citation>
    <scope>NUCLEOTIDE SEQUENCE</scope>
    <source>
        <strain evidence="2">Sp2 HRB7682 ss15</strain>
    </source>
</reference>
<evidence type="ECO:0000313" key="3">
    <source>
        <dbReference type="Proteomes" id="UP001150238"/>
    </source>
</evidence>
<dbReference type="AlphaFoldDB" id="A0A9W9AV80"/>
<feature type="chain" id="PRO_5040898125" description="Metallo-dependent hydrolase" evidence="1">
    <location>
        <begin position="16"/>
        <end position="545"/>
    </location>
</feature>
<dbReference type="SUPFAM" id="SSF51556">
    <property type="entry name" value="Metallo-dependent hydrolases"/>
    <property type="match status" value="1"/>
</dbReference>
<keyword evidence="1" id="KW-0732">Signal</keyword>
<dbReference type="Gene3D" id="3.20.20.140">
    <property type="entry name" value="Metal-dependent hydrolases"/>
    <property type="match status" value="1"/>
</dbReference>
<reference evidence="2" key="2">
    <citation type="journal article" date="2023" name="Proc. Natl. Acad. Sci. U.S.A.">
        <title>A global phylogenomic analysis of the shiitake genus Lentinula.</title>
        <authorList>
            <person name="Sierra-Patev S."/>
            <person name="Min B."/>
            <person name="Naranjo-Ortiz M."/>
            <person name="Looney B."/>
            <person name="Konkel Z."/>
            <person name="Slot J.C."/>
            <person name="Sakamoto Y."/>
            <person name="Steenwyk J.L."/>
            <person name="Rokas A."/>
            <person name="Carro J."/>
            <person name="Camarero S."/>
            <person name="Ferreira P."/>
            <person name="Molpeceres G."/>
            <person name="Ruiz-Duenas F.J."/>
            <person name="Serrano A."/>
            <person name="Henrissat B."/>
            <person name="Drula E."/>
            <person name="Hughes K.W."/>
            <person name="Mata J.L."/>
            <person name="Ishikawa N.K."/>
            <person name="Vargas-Isla R."/>
            <person name="Ushijima S."/>
            <person name="Smith C.A."/>
            <person name="Donoghue J."/>
            <person name="Ahrendt S."/>
            <person name="Andreopoulos W."/>
            <person name="He G."/>
            <person name="LaButti K."/>
            <person name="Lipzen A."/>
            <person name="Ng V."/>
            <person name="Riley R."/>
            <person name="Sandor L."/>
            <person name="Barry K."/>
            <person name="Martinez A.T."/>
            <person name="Xiao Y."/>
            <person name="Gibbons J.G."/>
            <person name="Terashima K."/>
            <person name="Grigoriev I.V."/>
            <person name="Hibbett D."/>
        </authorList>
    </citation>
    <scope>NUCLEOTIDE SEQUENCE</scope>
    <source>
        <strain evidence="2">Sp2 HRB7682 ss15</strain>
    </source>
</reference>
<feature type="signal peptide" evidence="1">
    <location>
        <begin position="1"/>
        <end position="15"/>
    </location>
</feature>
<dbReference type="PANTHER" id="PTHR32027">
    <property type="entry name" value="CYTOSINE DEAMINASE"/>
    <property type="match status" value="1"/>
</dbReference>
<evidence type="ECO:0008006" key="4">
    <source>
        <dbReference type="Google" id="ProtNLM"/>
    </source>
</evidence>
<dbReference type="InterPro" id="IPR052349">
    <property type="entry name" value="Metallo-hydrolase_Enzymes"/>
</dbReference>
<name>A0A9W9AV80_9AGAR</name>
<protein>
    <recommendedName>
        <fullName evidence="4">Metallo-dependent hydrolase</fullName>
    </recommendedName>
</protein>
<sequence>MFVLRFWFFFSGGLSQEWEVRQYRLFTSQMLSMGSQRAPGSGSSNLEVTTAVKTLFITNVHLAYPDPSFADKLWSVECREGNVVRVVPYIEGEYIPRSFARYEINARSGILLPSLCHSHIHLDKCFILDRCDLISGDFKEAMGVTGAAKARFPSEKEDLLSRGRKLVHESVDCGVTSMRAHVEIDDLVGFSGLDVALHLKEEAQLACHIQIAVFAQEALFSSAEDAEPGSNFRLLAEAVQRYGVEAVGSAPYVEPTIEQAKKNIELIFELASHTSLTLIDFHLDYNLDPDSEPLIYEVIKQARKYCPAWKSHGPELFRRHITIGHATRLQLFTSNEWRHLQNAIGDLPITFVGLPNSDMYMQGRSQASQPLGAPRSTLRVPYLSDKYNIQIAMSVNNVENAFTPQGSADPLALCTFGAAIFQAATKTDIQTLAKSVTITSKVAIGQTNVPLELYPQRGDIADFVILHGIQTLRQAVLNPPYDRTTIRNGVVVAHRRTRSWTAIKELPVSKIVNRISWWWYLLFPVSWPFLLLKNWVSGPRKFLIS</sequence>
<dbReference type="EMBL" id="JANVFS010000006">
    <property type="protein sequence ID" value="KAJ4491345.1"/>
    <property type="molecule type" value="Genomic_DNA"/>
</dbReference>